<dbReference type="SMART" id="SM00829">
    <property type="entry name" value="PKS_ER"/>
    <property type="match status" value="1"/>
</dbReference>
<dbReference type="InterPro" id="IPR013154">
    <property type="entry name" value="ADH-like_N"/>
</dbReference>
<keyword evidence="6" id="KW-0520">NAD</keyword>
<evidence type="ECO:0000313" key="11">
    <source>
        <dbReference type="EMBL" id="PAV88216.1"/>
    </source>
</evidence>
<evidence type="ECO:0000256" key="1">
    <source>
        <dbReference type="ARBA" id="ARBA00001947"/>
    </source>
</evidence>
<dbReference type="InterPro" id="IPR020843">
    <property type="entry name" value="ER"/>
</dbReference>
<evidence type="ECO:0000256" key="3">
    <source>
        <dbReference type="ARBA" id="ARBA00022723"/>
    </source>
</evidence>
<dbReference type="GO" id="GO:0006062">
    <property type="term" value="P:sorbitol catabolic process"/>
    <property type="evidence" value="ECO:0007669"/>
    <property type="project" value="TreeGrafter"/>
</dbReference>
<evidence type="ECO:0000256" key="7">
    <source>
        <dbReference type="ARBA" id="ARBA00026132"/>
    </source>
</evidence>
<organism evidence="11 12">
    <name type="scientific">Diploscapter pachys</name>
    <dbReference type="NCBI Taxonomy" id="2018661"/>
    <lineage>
        <taxon>Eukaryota</taxon>
        <taxon>Metazoa</taxon>
        <taxon>Ecdysozoa</taxon>
        <taxon>Nematoda</taxon>
        <taxon>Chromadorea</taxon>
        <taxon>Rhabditida</taxon>
        <taxon>Rhabditina</taxon>
        <taxon>Rhabditomorpha</taxon>
        <taxon>Rhabditoidea</taxon>
        <taxon>Rhabditidae</taxon>
        <taxon>Diploscapter</taxon>
    </lineage>
</organism>
<dbReference type="FunFam" id="3.40.50.720:FF:000068">
    <property type="entry name" value="Sorbitol dehydrogenase"/>
    <property type="match status" value="1"/>
</dbReference>
<dbReference type="Proteomes" id="UP000218231">
    <property type="component" value="Unassembled WGS sequence"/>
</dbReference>
<dbReference type="PROSITE" id="PS00059">
    <property type="entry name" value="ADH_ZINC"/>
    <property type="match status" value="1"/>
</dbReference>
<dbReference type="PANTHER" id="PTHR43161:SF9">
    <property type="entry name" value="SORBITOL DEHYDROGENASE"/>
    <property type="match status" value="1"/>
</dbReference>
<dbReference type="GO" id="GO:0003939">
    <property type="term" value="F:L-iditol 2-dehydrogenase (NAD+) activity"/>
    <property type="evidence" value="ECO:0007669"/>
    <property type="project" value="TreeGrafter"/>
</dbReference>
<dbReference type="InterPro" id="IPR002328">
    <property type="entry name" value="ADH_Zn_CS"/>
</dbReference>
<keyword evidence="5" id="KW-0560">Oxidoreductase</keyword>
<protein>
    <recommendedName>
        <fullName evidence="7">Sorbitol dehydrogenase</fullName>
    </recommendedName>
    <alternativeName>
        <fullName evidence="8">Polyol dehydrogenase</fullName>
    </alternativeName>
</protein>
<dbReference type="Gene3D" id="3.40.50.720">
    <property type="entry name" value="NAD(P)-binding Rossmann-like Domain"/>
    <property type="match status" value="1"/>
</dbReference>
<feature type="domain" description="Enoyl reductase (ER)" evidence="10">
    <location>
        <begin position="11"/>
        <end position="341"/>
    </location>
</feature>
<accession>A0A2A2LPP9</accession>
<proteinExistence type="inferred from homology"/>
<keyword evidence="3 9" id="KW-0479">Metal-binding</keyword>
<evidence type="ECO:0000256" key="4">
    <source>
        <dbReference type="ARBA" id="ARBA00022833"/>
    </source>
</evidence>
<dbReference type="InterPro" id="IPR013149">
    <property type="entry name" value="ADH-like_C"/>
</dbReference>
<dbReference type="PANTHER" id="PTHR43161">
    <property type="entry name" value="SORBITOL DEHYDROGENASE"/>
    <property type="match status" value="1"/>
</dbReference>
<dbReference type="InterPro" id="IPR011032">
    <property type="entry name" value="GroES-like_sf"/>
</dbReference>
<dbReference type="Pfam" id="PF08240">
    <property type="entry name" value="ADH_N"/>
    <property type="match status" value="1"/>
</dbReference>
<dbReference type="STRING" id="2018661.A0A2A2LPP9"/>
<dbReference type="AlphaFoldDB" id="A0A2A2LPP9"/>
<dbReference type="Gene3D" id="3.90.180.10">
    <property type="entry name" value="Medium-chain alcohol dehydrogenases, catalytic domain"/>
    <property type="match status" value="1"/>
</dbReference>
<evidence type="ECO:0000259" key="10">
    <source>
        <dbReference type="SMART" id="SM00829"/>
    </source>
</evidence>
<comment type="cofactor">
    <cofactor evidence="1 9">
        <name>Zn(2+)</name>
        <dbReference type="ChEBI" id="CHEBI:29105"/>
    </cofactor>
</comment>
<dbReference type="GO" id="GO:0008270">
    <property type="term" value="F:zinc ion binding"/>
    <property type="evidence" value="ECO:0007669"/>
    <property type="project" value="InterPro"/>
</dbReference>
<gene>
    <name evidence="11" type="ORF">WR25_22188</name>
</gene>
<sequence length="492" mass="53794">MTDNLSCILYGKNDIRLEQRPIPKAGPNQLLIRVKTVGICGSDVHFCLHGAIGNFIVKEPMVLGHESAGIVEAVGENVRGFSVGDRVAMEPGLSCKECQHCKTGSYNLCPDSRFFATPPTDGSLARYVAHDADFCFKLPENVSLEEGALCEPLSVAVYASRRAHLQIGQNVLITGAGPIGFLCLLTAKAMGVSSVVITDLDDGRLALAKKAGADHIVNVRGKSQDDLRCEITSAFGGSMPDVSMECTGAQPCVETAITLTKSGGIVVLIGLGASRIEIPIIEASTREVDIRGIFRYANCYPTALQLIASGKLNLLRDLTTADYQLEDAVKAFERAQKADVIKHKKYYIFDPINIDNDNDNNDIDIDNDKHDNYHYNYVRTARSRNRNFAQPCCARMHISQLSVVREHDTAVAAPPLSIDFSTAQSMCMGLYAQARLPLMRNAAQNLASSATNSGWLFEDLHLVCVFEISFKQPNWPLVFRTLSPLFYSTPDL</sequence>
<evidence type="ECO:0000256" key="6">
    <source>
        <dbReference type="ARBA" id="ARBA00023027"/>
    </source>
</evidence>
<keyword evidence="12" id="KW-1185">Reference proteome</keyword>
<dbReference type="InterPro" id="IPR045306">
    <property type="entry name" value="SDH-like"/>
</dbReference>
<dbReference type="CDD" id="cd05285">
    <property type="entry name" value="sorbitol_DH"/>
    <property type="match status" value="1"/>
</dbReference>
<dbReference type="EMBL" id="LIAE01006528">
    <property type="protein sequence ID" value="PAV88216.1"/>
    <property type="molecule type" value="Genomic_DNA"/>
</dbReference>
<comment type="similarity">
    <text evidence="2 9">Belongs to the zinc-containing alcohol dehydrogenase family.</text>
</comment>
<dbReference type="SUPFAM" id="SSF50129">
    <property type="entry name" value="GroES-like"/>
    <property type="match status" value="1"/>
</dbReference>
<keyword evidence="4 9" id="KW-0862">Zinc</keyword>
<evidence type="ECO:0000256" key="9">
    <source>
        <dbReference type="RuleBase" id="RU361277"/>
    </source>
</evidence>
<dbReference type="Pfam" id="PF00107">
    <property type="entry name" value="ADH_zinc_N"/>
    <property type="match status" value="1"/>
</dbReference>
<dbReference type="InterPro" id="IPR036291">
    <property type="entry name" value="NAD(P)-bd_dom_sf"/>
</dbReference>
<name>A0A2A2LPP9_9BILA</name>
<dbReference type="OrthoDB" id="1879366at2759"/>
<comment type="caution">
    <text evidence="11">The sequence shown here is derived from an EMBL/GenBank/DDBJ whole genome shotgun (WGS) entry which is preliminary data.</text>
</comment>
<dbReference type="SUPFAM" id="SSF51735">
    <property type="entry name" value="NAD(P)-binding Rossmann-fold domains"/>
    <property type="match status" value="1"/>
</dbReference>
<reference evidence="11 12" key="1">
    <citation type="journal article" date="2017" name="Curr. Biol.">
        <title>Genome architecture and evolution of a unichromosomal asexual nematode.</title>
        <authorList>
            <person name="Fradin H."/>
            <person name="Zegar C."/>
            <person name="Gutwein M."/>
            <person name="Lucas J."/>
            <person name="Kovtun M."/>
            <person name="Corcoran D."/>
            <person name="Baugh L.R."/>
            <person name="Kiontke K."/>
            <person name="Gunsalus K."/>
            <person name="Fitch D.H."/>
            <person name="Piano F."/>
        </authorList>
    </citation>
    <scope>NUCLEOTIDE SEQUENCE [LARGE SCALE GENOMIC DNA]</scope>
    <source>
        <strain evidence="11">PF1309</strain>
    </source>
</reference>
<evidence type="ECO:0000313" key="12">
    <source>
        <dbReference type="Proteomes" id="UP000218231"/>
    </source>
</evidence>
<evidence type="ECO:0000256" key="5">
    <source>
        <dbReference type="ARBA" id="ARBA00023002"/>
    </source>
</evidence>
<evidence type="ECO:0000256" key="2">
    <source>
        <dbReference type="ARBA" id="ARBA00008072"/>
    </source>
</evidence>
<evidence type="ECO:0000256" key="8">
    <source>
        <dbReference type="ARBA" id="ARBA00032485"/>
    </source>
</evidence>